<dbReference type="InterPro" id="IPR052918">
    <property type="entry name" value="Motility_Chemotaxis_Reg"/>
</dbReference>
<dbReference type="PANTHER" id="PTHR35580:SF1">
    <property type="entry name" value="PHYTASE-LIKE DOMAIN-CONTAINING PROTEIN"/>
    <property type="match status" value="1"/>
</dbReference>
<dbReference type="EMBL" id="JAGETZ010000001">
    <property type="protein sequence ID" value="MBO2007712.1"/>
    <property type="molecule type" value="Genomic_DNA"/>
</dbReference>
<gene>
    <name evidence="1" type="ORF">J4E00_01525</name>
</gene>
<accession>A0ABS3Q924</accession>
<dbReference type="PANTHER" id="PTHR35580">
    <property type="entry name" value="CELL SURFACE GLYCOPROTEIN (S-LAYER PROTEIN)-LIKE PROTEIN"/>
    <property type="match status" value="1"/>
</dbReference>
<dbReference type="RefSeq" id="WP_208173244.1">
    <property type="nucleotide sequence ID" value="NZ_JAGETZ010000001.1"/>
</dbReference>
<evidence type="ECO:0000313" key="1">
    <source>
        <dbReference type="EMBL" id="MBO2007712.1"/>
    </source>
</evidence>
<keyword evidence="2" id="KW-1185">Reference proteome</keyword>
<organism evidence="1 2">
    <name type="scientific">Hymenobacter negativus</name>
    <dbReference type="NCBI Taxonomy" id="2795026"/>
    <lineage>
        <taxon>Bacteria</taxon>
        <taxon>Pseudomonadati</taxon>
        <taxon>Bacteroidota</taxon>
        <taxon>Cytophagia</taxon>
        <taxon>Cytophagales</taxon>
        <taxon>Hymenobacteraceae</taxon>
        <taxon>Hymenobacter</taxon>
    </lineage>
</organism>
<name>A0ABS3Q924_9BACT</name>
<dbReference type="Proteomes" id="UP000664369">
    <property type="component" value="Unassembled WGS sequence"/>
</dbReference>
<dbReference type="Gene3D" id="2.60.40.10">
    <property type="entry name" value="Immunoglobulins"/>
    <property type="match status" value="1"/>
</dbReference>
<comment type="caution">
    <text evidence="1">The sequence shown here is derived from an EMBL/GenBank/DDBJ whole genome shotgun (WGS) entry which is preliminary data.</text>
</comment>
<evidence type="ECO:0008006" key="3">
    <source>
        <dbReference type="Google" id="ProtNLM"/>
    </source>
</evidence>
<reference evidence="1 2" key="1">
    <citation type="submission" date="2021-03" db="EMBL/GenBank/DDBJ databases">
        <authorList>
            <person name="Kim M.K."/>
        </authorList>
    </citation>
    <scope>NUCLEOTIDE SEQUENCE [LARGE SCALE GENOMIC DNA]</scope>
    <source>
        <strain evidence="1 2">BT442</strain>
    </source>
</reference>
<proteinExistence type="predicted"/>
<dbReference type="InterPro" id="IPR013783">
    <property type="entry name" value="Ig-like_fold"/>
</dbReference>
<sequence>MTNFFALAARAVHTLHRPLLRYGLVFLLLLLLLAGRAARAQTWTAATAPNPTQTYGTSQVRGVAADASGNVFVTGSYTGQVSFGSTTLTSAGSNDIFVAKYVPGTGTWAWVQTAGGTYTDQAYGIAVSGSSIYVTGIISNSPSDACQVRFGGNGTTAGTARQNGIAINYFNSDLVLAKYTDNGTTATFNWSQVAGGTGSDQGLGVAVNGTSVYVTGYFYNNTANASGVLLGSSGTTTGTAQQNGATTTTSNDLLLAKYTDNGNSATFGWSQVAGGTGSDQGQGVAVSGSTVYVTGYLYNTTANANGVLLGGSGTAPGTVQQYGTSATASNDLLLAAYSDQGSSATLAWTQAAGGTGDDQGTAVAVGTGGVYVAGNYTNDVANSKAVVLGASGTTAGTRPLKGLGSYAYGDIWLLKYTDNASSATLGWAQIGGGTQYDYAYGVAVSGSRIYLAGYMVLDSFDSYLGRLGGDGTTAGTVVVRGATATSATADVLAACYTDNGPTATANWGQAGGGTQYDYGYGIALSGSTVVVGGYLAGGGLFSFGPASTAAVLGTPADNRAVLGKLDATDGTWQSVSATTNGGQSQVRGVALDAAGNLFVTGYFSGIVSFGATQLVSAGGNDLFVAKYVPGTATWAWAQRAGGASEDNGYGVAVSGTSIYVTGSYATTSTNNYAVSAGGPTPASSASAISGVTTGQTGDFWLLKYTDAGSTGSYRWAQVGGGSNQDQGTAVAASGTSVYVAANFINTTTNSYGGLLGGDGTTAGTVRVNGATATASQDLLLVKYTDNGSTGSLVWNQVGGGTGYDYAYGLALSGTGSVYVAGSIYNTLANANAVVFGGGGTTTGTAAQAGASSTVSYDLLLAKYTDNGTTATFGWSQVGGGTGQDQANGVAVSGTSVYVTGYLTNSLANTSAVLLGGSGTTPGTVQQNGASTSNSQDLLLAKYADNGATATFGWSQVGGGTQPDAGTAVAVNGLKVYVTGYFGNSQADATLVRFGGSGTRAGATVLKGVASNYFVPDLLLARYTDFGATARVVLAQAAGGNQSDYGYGLAVSGTTAYVAGLVQPTATFGSTTFASPALANTAALATLADAAPLPVELSAFTATAEGTSAVHLAWTTASEKNSAYFEVERSTDGEQFAPIGTVAAAGSSSTAHAYKLLDAKLPAGVALLYYRLRQTDSDGTFAYSPVRTVALTGVGAGLALYPNPAPGGAATLAGALPGAVVTVHDALGRSVTSALTDASGTAALVLPAGTPAGVYVVRAGTRALRLTVAE</sequence>
<protein>
    <recommendedName>
        <fullName evidence="3">T9SS type A sorting domain-containing protein</fullName>
    </recommendedName>
</protein>
<evidence type="ECO:0000313" key="2">
    <source>
        <dbReference type="Proteomes" id="UP000664369"/>
    </source>
</evidence>